<evidence type="ECO:0000313" key="1">
    <source>
        <dbReference type="EMBL" id="MPC81307.1"/>
    </source>
</evidence>
<comment type="caution">
    <text evidence="1">The sequence shown here is derived from an EMBL/GenBank/DDBJ whole genome shotgun (WGS) entry which is preliminary data.</text>
</comment>
<keyword evidence="2" id="KW-1185">Reference proteome</keyword>
<evidence type="ECO:0000313" key="2">
    <source>
        <dbReference type="Proteomes" id="UP000324222"/>
    </source>
</evidence>
<dbReference type="EMBL" id="VSRR010056555">
    <property type="protein sequence ID" value="MPC81307.1"/>
    <property type="molecule type" value="Genomic_DNA"/>
</dbReference>
<protein>
    <submittedName>
        <fullName evidence="1">Uncharacterized protein</fullName>
    </submittedName>
</protein>
<name>A0A5B7IIC0_PORTR</name>
<dbReference type="AlphaFoldDB" id="A0A5B7IIC0"/>
<reference evidence="1 2" key="1">
    <citation type="submission" date="2019-05" db="EMBL/GenBank/DDBJ databases">
        <title>Another draft genome of Portunus trituberculatus and its Hox gene families provides insights of decapod evolution.</title>
        <authorList>
            <person name="Jeong J.-H."/>
            <person name="Song I."/>
            <person name="Kim S."/>
            <person name="Choi T."/>
            <person name="Kim D."/>
            <person name="Ryu S."/>
            <person name="Kim W."/>
        </authorList>
    </citation>
    <scope>NUCLEOTIDE SEQUENCE [LARGE SCALE GENOMIC DNA]</scope>
    <source>
        <tissue evidence="1">Muscle</tissue>
    </source>
</reference>
<gene>
    <name evidence="1" type="ORF">E2C01_075914</name>
</gene>
<proteinExistence type="predicted"/>
<sequence length="67" mass="8016">MARSATRGAFVSPDASIMQRMRGRWEQLYFDYSLKYVCWCAALVKHCPLVFEMEMYMNIMSYEQNFL</sequence>
<organism evidence="1 2">
    <name type="scientific">Portunus trituberculatus</name>
    <name type="common">Swimming crab</name>
    <name type="synonym">Neptunus trituberculatus</name>
    <dbReference type="NCBI Taxonomy" id="210409"/>
    <lineage>
        <taxon>Eukaryota</taxon>
        <taxon>Metazoa</taxon>
        <taxon>Ecdysozoa</taxon>
        <taxon>Arthropoda</taxon>
        <taxon>Crustacea</taxon>
        <taxon>Multicrustacea</taxon>
        <taxon>Malacostraca</taxon>
        <taxon>Eumalacostraca</taxon>
        <taxon>Eucarida</taxon>
        <taxon>Decapoda</taxon>
        <taxon>Pleocyemata</taxon>
        <taxon>Brachyura</taxon>
        <taxon>Eubrachyura</taxon>
        <taxon>Portunoidea</taxon>
        <taxon>Portunidae</taxon>
        <taxon>Portuninae</taxon>
        <taxon>Portunus</taxon>
    </lineage>
</organism>
<dbReference type="Proteomes" id="UP000324222">
    <property type="component" value="Unassembled WGS sequence"/>
</dbReference>
<accession>A0A5B7IIC0</accession>